<dbReference type="AlphaFoldDB" id="A0A6A3CZ23"/>
<proteinExistence type="predicted"/>
<evidence type="ECO:0000256" key="1">
    <source>
        <dbReference type="SAM" id="MobiDB-lite"/>
    </source>
</evidence>
<dbReference type="GO" id="GO:0009737">
    <property type="term" value="P:response to abscisic acid"/>
    <property type="evidence" value="ECO:0007669"/>
    <property type="project" value="InterPro"/>
</dbReference>
<feature type="region of interest" description="Disordered" evidence="1">
    <location>
        <begin position="324"/>
        <end position="348"/>
    </location>
</feature>
<dbReference type="Proteomes" id="UP000436088">
    <property type="component" value="Unassembled WGS sequence"/>
</dbReference>
<keyword evidence="2" id="KW-0540">Nuclease</keyword>
<dbReference type="EMBL" id="VEPZ02000070">
    <property type="protein sequence ID" value="KAE8734386.1"/>
    <property type="molecule type" value="Genomic_DNA"/>
</dbReference>
<evidence type="ECO:0000313" key="2">
    <source>
        <dbReference type="EMBL" id="KAE8734386.1"/>
    </source>
</evidence>
<name>A0A6A3CZ23_HIBSY</name>
<reference evidence="2" key="1">
    <citation type="submission" date="2019-09" db="EMBL/GenBank/DDBJ databases">
        <title>Draft genome information of white flower Hibiscus syriacus.</title>
        <authorList>
            <person name="Kim Y.-M."/>
        </authorList>
    </citation>
    <scope>NUCLEOTIDE SEQUENCE [LARGE SCALE GENOMIC DNA]</scope>
    <source>
        <strain evidence="2">YM2019G1</strain>
    </source>
</reference>
<dbReference type="InterPro" id="IPR044224">
    <property type="entry name" value="KOBITO1-like"/>
</dbReference>
<evidence type="ECO:0000313" key="3">
    <source>
        <dbReference type="Proteomes" id="UP000436088"/>
    </source>
</evidence>
<organism evidence="2 3">
    <name type="scientific">Hibiscus syriacus</name>
    <name type="common">Rose of Sharon</name>
    <dbReference type="NCBI Taxonomy" id="106335"/>
    <lineage>
        <taxon>Eukaryota</taxon>
        <taxon>Viridiplantae</taxon>
        <taxon>Streptophyta</taxon>
        <taxon>Embryophyta</taxon>
        <taxon>Tracheophyta</taxon>
        <taxon>Spermatophyta</taxon>
        <taxon>Magnoliopsida</taxon>
        <taxon>eudicotyledons</taxon>
        <taxon>Gunneridae</taxon>
        <taxon>Pentapetalae</taxon>
        <taxon>rosids</taxon>
        <taxon>malvids</taxon>
        <taxon>Malvales</taxon>
        <taxon>Malvaceae</taxon>
        <taxon>Malvoideae</taxon>
        <taxon>Hibiscus</taxon>
    </lineage>
</organism>
<protein>
    <submittedName>
        <fullName evidence="2">Apurinic endonuclease-redox protein, putative isoform 1</fullName>
    </submittedName>
</protein>
<dbReference type="PANTHER" id="PTHR46701:SF6">
    <property type="entry name" value="GLYCOSYLTRANSFERASE FAMILY 92 PROTEIN"/>
    <property type="match status" value="1"/>
</dbReference>
<keyword evidence="3" id="KW-1185">Reference proteome</keyword>
<accession>A0A6A3CZ23</accession>
<gene>
    <name evidence="2" type="ORF">F3Y22_tig00000765pilonHSYRG00050</name>
</gene>
<dbReference type="GO" id="GO:0030244">
    <property type="term" value="P:cellulose biosynthetic process"/>
    <property type="evidence" value="ECO:0007669"/>
    <property type="project" value="InterPro"/>
</dbReference>
<keyword evidence="2" id="KW-0255">Endonuclease</keyword>
<dbReference type="PANTHER" id="PTHR46701">
    <property type="entry name" value="GLYCOSYLTRANSFERASE-LIKE KOBITO 1"/>
    <property type="match status" value="1"/>
</dbReference>
<keyword evidence="2" id="KW-0378">Hydrolase</keyword>
<dbReference type="GO" id="GO:0004519">
    <property type="term" value="F:endonuclease activity"/>
    <property type="evidence" value="ECO:0007669"/>
    <property type="project" value="UniProtKB-KW"/>
</dbReference>
<comment type="caution">
    <text evidence="2">The sequence shown here is derived from an EMBL/GenBank/DDBJ whole genome shotgun (WGS) entry which is preliminary data.</text>
</comment>
<sequence length="348" mass="39126">MEVAIVMSRDAGMDWITHLDTDELIHPLGACEYSVRQLLADVPGDVDMVVFPNYVSMLKKNYDFPKDVYFGNYMVATHGNSNYFITYGIGKSAARIKDHLRLNGAHRWHYYMKRLIETKFNEVAVLCYTYTKFSELTSRRDRCGCKPTKEDVIRCFMLELIDLSVILFHTGIHDCFNCNGGGNASLGSTFTVKKFVFEELFWMALSGGMLIIESPSQTSNDMLRLTGNDFSMYSSDFCRYRDHVVSTNKALNLKLLTRGVFTRTCSPMSAQTILSQDKLSSVESSNSSSIVDKPGVISSKKTGVKEAQATARRILEINEKFSGDSAIPLLSPPAPDDLTMEYSERLNS</sequence>